<protein>
    <submittedName>
        <fullName evidence="2">RCG26531</fullName>
    </submittedName>
</protein>
<sequence>MNLPGSAVSNNPASSPTISSKPPSFPHCPIQV</sequence>
<dbReference type="EMBL" id="CH473949">
    <property type="protein sequence ID" value="EDL79168.1"/>
    <property type="molecule type" value="Genomic_DNA"/>
</dbReference>
<feature type="compositionally biased region" description="Polar residues" evidence="1">
    <location>
        <begin position="7"/>
        <end position="22"/>
    </location>
</feature>
<accession>A6HMB7</accession>
<evidence type="ECO:0000313" key="2">
    <source>
        <dbReference type="EMBL" id="EDL79168.1"/>
    </source>
</evidence>
<proteinExistence type="predicted"/>
<dbReference type="Proteomes" id="UP000234681">
    <property type="component" value="Chromosome 3"/>
</dbReference>
<reference evidence="3" key="1">
    <citation type="submission" date="2005-09" db="EMBL/GenBank/DDBJ databases">
        <authorList>
            <person name="Mural R.J."/>
            <person name="Li P.W."/>
            <person name="Adams M.D."/>
            <person name="Amanatides P.G."/>
            <person name="Baden-Tillson H."/>
            <person name="Barnstead M."/>
            <person name="Chin S.H."/>
            <person name="Dew I."/>
            <person name="Evans C.A."/>
            <person name="Ferriera S."/>
            <person name="Flanigan M."/>
            <person name="Fosler C."/>
            <person name="Glodek A."/>
            <person name="Gu Z."/>
            <person name="Holt R.A."/>
            <person name="Jennings D."/>
            <person name="Kraft C.L."/>
            <person name="Lu F."/>
            <person name="Nguyen T."/>
            <person name="Nusskern D.R."/>
            <person name="Pfannkoch C.M."/>
            <person name="Sitter C."/>
            <person name="Sutton G.G."/>
            <person name="Venter J.C."/>
            <person name="Wang Z."/>
            <person name="Woodage T."/>
            <person name="Zheng X.H."/>
            <person name="Zhong F."/>
        </authorList>
    </citation>
    <scope>NUCLEOTIDE SEQUENCE [LARGE SCALE GENOMIC DNA]</scope>
    <source>
        <strain>BN</strain>
        <strain evidence="3">Sprague-Dawley</strain>
    </source>
</reference>
<dbReference type="AlphaFoldDB" id="A6HMB7"/>
<name>A6HMB7_RAT</name>
<gene>
    <name evidence="2" type="ORF">rCG_26531</name>
</gene>
<evidence type="ECO:0000256" key="1">
    <source>
        <dbReference type="SAM" id="MobiDB-lite"/>
    </source>
</evidence>
<feature type="region of interest" description="Disordered" evidence="1">
    <location>
        <begin position="1"/>
        <end position="32"/>
    </location>
</feature>
<organism evidence="2 3">
    <name type="scientific">Rattus norvegicus</name>
    <name type="common">Rat</name>
    <dbReference type="NCBI Taxonomy" id="10116"/>
    <lineage>
        <taxon>Eukaryota</taxon>
        <taxon>Metazoa</taxon>
        <taxon>Chordata</taxon>
        <taxon>Craniata</taxon>
        <taxon>Vertebrata</taxon>
        <taxon>Euteleostomi</taxon>
        <taxon>Mammalia</taxon>
        <taxon>Eutheria</taxon>
        <taxon>Euarchontoglires</taxon>
        <taxon>Glires</taxon>
        <taxon>Rodentia</taxon>
        <taxon>Myomorpha</taxon>
        <taxon>Muroidea</taxon>
        <taxon>Muridae</taxon>
        <taxon>Murinae</taxon>
        <taxon>Rattus</taxon>
    </lineage>
</organism>
<evidence type="ECO:0000313" key="3">
    <source>
        <dbReference type="Proteomes" id="UP000234681"/>
    </source>
</evidence>